<dbReference type="PANTHER" id="PTHR12526:SF600">
    <property type="entry name" value="GLYCOSYL TRANSFERASE GROUP 1"/>
    <property type="match status" value="1"/>
</dbReference>
<accession>C0QCK9</accession>
<evidence type="ECO:0000313" key="2">
    <source>
        <dbReference type="Proteomes" id="UP000000442"/>
    </source>
</evidence>
<name>C0QCK9_DESAH</name>
<dbReference type="NCBIfam" id="TIGR03087">
    <property type="entry name" value="stp1"/>
    <property type="match status" value="1"/>
</dbReference>
<dbReference type="HOGENOM" id="CLU_028014_3_0_7"/>
<proteinExistence type="predicted"/>
<dbReference type="CDD" id="cd03801">
    <property type="entry name" value="GT4_PimA-like"/>
    <property type="match status" value="1"/>
</dbReference>
<dbReference type="STRING" id="177437.HRM2_19850"/>
<sequence length="414" mass="47250">MKILYIAHRIPYPPNKGDKIRTFNEIKYLSVFHEIHLACLADNPEDLKYDKNLKKHCEKVKVIPLNTKLAKIKSLIALLSKSPLSVSYFYSRQLQRTINNWVSATQYDAVICFCSTMAEYIFRSPQLNPVLNSNGPVLIMDFCDLDSEKWGQYANKSRFPFNIVYGIEHKRLFKYEKSINNAFHHSVVVSPREKELFTELYPSVKNITAIPNGVDYEYFSPYAKFDSIESGDSHSHPILVFTGAMDYYANIEGVTWFCNEILPGVKKTYPKVQFYIVGSNPASKVRELENIQGVKVTGFVEDIRPYYQFADVCVVPLRIAAGIQNKVLEAMSMGKPVVTTAKALDGIHAVIDEHVLVEDLPLKFSIAVTQLLTSIEQRKTLGANARKFVKQKYNWEINMGHFERLLHASDLMGI</sequence>
<dbReference type="KEGG" id="dat:HRM2_19850"/>
<dbReference type="PANTHER" id="PTHR12526">
    <property type="entry name" value="GLYCOSYLTRANSFERASE"/>
    <property type="match status" value="1"/>
</dbReference>
<protein>
    <submittedName>
        <fullName evidence="1">Glycosyl transferase (Group I)</fullName>
    </submittedName>
</protein>
<dbReference type="Gene3D" id="3.40.50.2000">
    <property type="entry name" value="Glycogen Phosphorylase B"/>
    <property type="match status" value="2"/>
</dbReference>
<dbReference type="GO" id="GO:0016757">
    <property type="term" value="F:glycosyltransferase activity"/>
    <property type="evidence" value="ECO:0007669"/>
    <property type="project" value="TreeGrafter"/>
</dbReference>
<dbReference type="CAZy" id="GT4">
    <property type="family name" value="Glycosyltransferase Family 4"/>
</dbReference>
<reference evidence="1 2" key="1">
    <citation type="journal article" date="2009" name="Environ. Microbiol.">
        <title>Genome sequence of Desulfobacterium autotrophicum HRM2, a marine sulfate reducer oxidizing organic carbon completely to carbon dioxide.</title>
        <authorList>
            <person name="Strittmatter A.W."/>
            <person name="Liesegang H."/>
            <person name="Rabus R."/>
            <person name="Decker I."/>
            <person name="Amann J."/>
            <person name="Andres S."/>
            <person name="Henne A."/>
            <person name="Fricke W.F."/>
            <person name="Martinez-Arias R."/>
            <person name="Bartels D."/>
            <person name="Goesmann A."/>
            <person name="Krause L."/>
            <person name="Puehler A."/>
            <person name="Klenk H.P."/>
            <person name="Richter M."/>
            <person name="Schuler M."/>
            <person name="Gloeckner F.O."/>
            <person name="Meyerdierks A."/>
            <person name="Gottschalk G."/>
            <person name="Amann R."/>
        </authorList>
    </citation>
    <scope>NUCLEOTIDE SEQUENCE [LARGE SCALE GENOMIC DNA]</scope>
    <source>
        <strain evidence="2">ATCC 43914 / DSM 3382 / HRM2</strain>
    </source>
</reference>
<dbReference type="SUPFAM" id="SSF53756">
    <property type="entry name" value="UDP-Glycosyltransferase/glycogen phosphorylase"/>
    <property type="match status" value="1"/>
</dbReference>
<keyword evidence="2" id="KW-1185">Reference proteome</keyword>
<dbReference type="Proteomes" id="UP000000442">
    <property type="component" value="Chromosome"/>
</dbReference>
<gene>
    <name evidence="1" type="ordered locus">HRM2_19850</name>
</gene>
<dbReference type="RefSeq" id="WP_015903864.1">
    <property type="nucleotide sequence ID" value="NC_012108.1"/>
</dbReference>
<dbReference type="Pfam" id="PF13692">
    <property type="entry name" value="Glyco_trans_1_4"/>
    <property type="match status" value="1"/>
</dbReference>
<organism evidence="1 2">
    <name type="scientific">Desulforapulum autotrophicum (strain ATCC 43914 / DSM 3382 / VKM B-1955 / HRM2)</name>
    <name type="common">Desulfobacterium autotrophicum</name>
    <dbReference type="NCBI Taxonomy" id="177437"/>
    <lineage>
        <taxon>Bacteria</taxon>
        <taxon>Pseudomonadati</taxon>
        <taxon>Thermodesulfobacteriota</taxon>
        <taxon>Desulfobacteria</taxon>
        <taxon>Desulfobacterales</taxon>
        <taxon>Desulfobacteraceae</taxon>
        <taxon>Desulforapulum</taxon>
    </lineage>
</organism>
<keyword evidence="1" id="KW-0808">Transferase</keyword>
<dbReference type="eggNOG" id="COG0438">
    <property type="taxonomic scope" value="Bacteria"/>
</dbReference>
<dbReference type="InterPro" id="IPR017521">
    <property type="entry name" value="Sugar_tfrase_PEP-CTERM_Stp1"/>
</dbReference>
<dbReference type="AlphaFoldDB" id="C0QCK9"/>
<dbReference type="EMBL" id="CP001087">
    <property type="protein sequence ID" value="ACN15086.1"/>
    <property type="molecule type" value="Genomic_DNA"/>
</dbReference>
<evidence type="ECO:0000313" key="1">
    <source>
        <dbReference type="EMBL" id="ACN15086.1"/>
    </source>
</evidence>
<dbReference type="OrthoDB" id="9807209at2"/>